<name>A0A0L0M7J8_9BURK</name>
<dbReference type="InterPro" id="IPR036388">
    <property type="entry name" value="WH-like_DNA-bd_sf"/>
</dbReference>
<comment type="caution">
    <text evidence="7">The sequence shown here is derived from an EMBL/GenBank/DDBJ whole genome shotgun (WGS) entry which is preliminary data.</text>
</comment>
<dbReference type="SUPFAM" id="SSF46785">
    <property type="entry name" value="Winged helix' DNA-binding domain"/>
    <property type="match status" value="1"/>
</dbReference>
<evidence type="ECO:0000256" key="3">
    <source>
        <dbReference type="ARBA" id="ARBA00023125"/>
    </source>
</evidence>
<dbReference type="Pfam" id="PF03466">
    <property type="entry name" value="LysR_substrate"/>
    <property type="match status" value="1"/>
</dbReference>
<evidence type="ECO:0000256" key="5">
    <source>
        <dbReference type="SAM" id="MobiDB-lite"/>
    </source>
</evidence>
<gene>
    <name evidence="7" type="ORF">BVER_06373c</name>
</gene>
<dbReference type="InterPro" id="IPR000847">
    <property type="entry name" value="LysR_HTH_N"/>
</dbReference>
<dbReference type="InterPro" id="IPR058163">
    <property type="entry name" value="LysR-type_TF_proteobact-type"/>
</dbReference>
<evidence type="ECO:0000256" key="2">
    <source>
        <dbReference type="ARBA" id="ARBA00023015"/>
    </source>
</evidence>
<dbReference type="Gene3D" id="3.40.190.290">
    <property type="match status" value="1"/>
</dbReference>
<dbReference type="SUPFAM" id="SSF53850">
    <property type="entry name" value="Periplasmic binding protein-like II"/>
    <property type="match status" value="1"/>
</dbReference>
<keyword evidence="4" id="KW-0804">Transcription</keyword>
<dbReference type="Gene3D" id="1.10.10.10">
    <property type="entry name" value="Winged helix-like DNA-binding domain superfamily/Winged helix DNA-binding domain"/>
    <property type="match status" value="1"/>
</dbReference>
<dbReference type="Proteomes" id="UP000036959">
    <property type="component" value="Unassembled WGS sequence"/>
</dbReference>
<keyword evidence="3" id="KW-0238">DNA-binding</keyword>
<dbReference type="PROSITE" id="PS50931">
    <property type="entry name" value="HTH_LYSR"/>
    <property type="match status" value="1"/>
</dbReference>
<evidence type="ECO:0000259" key="6">
    <source>
        <dbReference type="PROSITE" id="PS50931"/>
    </source>
</evidence>
<comment type="similarity">
    <text evidence="1">Belongs to the LysR transcriptional regulatory family.</text>
</comment>
<evidence type="ECO:0000256" key="4">
    <source>
        <dbReference type="ARBA" id="ARBA00023163"/>
    </source>
</evidence>
<dbReference type="InterPro" id="IPR005119">
    <property type="entry name" value="LysR_subst-bd"/>
</dbReference>
<keyword evidence="2" id="KW-0805">Transcription regulation</keyword>
<dbReference type="PANTHER" id="PTHR30537:SF5">
    <property type="entry name" value="HTH-TYPE TRANSCRIPTIONAL ACTIVATOR TTDR-RELATED"/>
    <property type="match status" value="1"/>
</dbReference>
<feature type="domain" description="HTH lysR-type" evidence="6">
    <location>
        <begin position="14"/>
        <end position="71"/>
    </location>
</feature>
<dbReference type="CDD" id="cd08422">
    <property type="entry name" value="PBP2_CrgA_like"/>
    <property type="match status" value="1"/>
</dbReference>
<dbReference type="GO" id="GO:0003677">
    <property type="term" value="F:DNA binding"/>
    <property type="evidence" value="ECO:0007669"/>
    <property type="project" value="UniProtKB-KW"/>
</dbReference>
<feature type="compositionally biased region" description="Polar residues" evidence="5">
    <location>
        <begin position="331"/>
        <end position="344"/>
    </location>
</feature>
<dbReference type="Pfam" id="PF00126">
    <property type="entry name" value="HTH_1"/>
    <property type="match status" value="1"/>
</dbReference>
<organism evidence="7 8">
    <name type="scientific">Candidatus Burkholderia verschuerenii</name>
    <dbReference type="NCBI Taxonomy" id="242163"/>
    <lineage>
        <taxon>Bacteria</taxon>
        <taxon>Pseudomonadati</taxon>
        <taxon>Pseudomonadota</taxon>
        <taxon>Betaproteobacteria</taxon>
        <taxon>Burkholderiales</taxon>
        <taxon>Burkholderiaceae</taxon>
        <taxon>Burkholderia</taxon>
    </lineage>
</organism>
<dbReference type="GO" id="GO:0003700">
    <property type="term" value="F:DNA-binding transcription factor activity"/>
    <property type="evidence" value="ECO:0007669"/>
    <property type="project" value="InterPro"/>
</dbReference>
<dbReference type="EMBL" id="LFJJ01000176">
    <property type="protein sequence ID" value="KND58612.1"/>
    <property type="molecule type" value="Genomic_DNA"/>
</dbReference>
<keyword evidence="8" id="KW-1185">Reference proteome</keyword>
<evidence type="ECO:0000313" key="8">
    <source>
        <dbReference type="Proteomes" id="UP000036959"/>
    </source>
</evidence>
<accession>A0A0L0M7J8</accession>
<protein>
    <submittedName>
        <fullName evidence="7">Transcriptional regulator</fullName>
    </submittedName>
</protein>
<dbReference type="FunFam" id="1.10.10.10:FF:000001">
    <property type="entry name" value="LysR family transcriptional regulator"/>
    <property type="match status" value="1"/>
</dbReference>
<dbReference type="AlphaFoldDB" id="A0A0L0M7J8"/>
<evidence type="ECO:0000313" key="7">
    <source>
        <dbReference type="EMBL" id="KND58612.1"/>
    </source>
</evidence>
<dbReference type="InterPro" id="IPR036390">
    <property type="entry name" value="WH_DNA-bd_sf"/>
</dbReference>
<dbReference type="PANTHER" id="PTHR30537">
    <property type="entry name" value="HTH-TYPE TRANSCRIPTIONAL REGULATOR"/>
    <property type="match status" value="1"/>
</dbReference>
<reference evidence="8" key="1">
    <citation type="submission" date="2015-06" db="EMBL/GenBank/DDBJ databases">
        <title>Comparative genomics of Burkholderia leaf nodule symbionts.</title>
        <authorList>
            <person name="Carlier A."/>
            <person name="Eberl L."/>
            <person name="Pinto-Carbo M."/>
        </authorList>
    </citation>
    <scope>NUCLEOTIDE SEQUENCE [LARGE SCALE GENOMIC DNA]</scope>
    <source>
        <strain evidence="8">UZHbot4</strain>
    </source>
</reference>
<sequence>MTEDGTNREGNKMNQIHAMRVFVRVADTESFRRAAQQLDVSNALVTRAIAMLEAHLRTRLINRTTRNLSLTEAGTRYLEGCRALLEELDHLESTVTHTEGEPSGTLRVVASSALSLLTLTPLIDGFRKQYPKVNVRLTLAERHVDLVEDGYDVEIVTAFMVTSTALVERPIGLNALVPVATPTFIAEHGLPAAPADLQNMPTVGLPNDIRSSSWHFRHKHGSSDQVTLTPVYSVNSALMVRLATLRDMGVSILPEGIVAGDLKDGTLVRLLPEYSIDDPEMKVSIVYPGRQYLPAKTRFFIDYALEKLTQEINTAAAKPDEVFRQPPPPFNSATNSSAAQAIAH</sequence>
<feature type="region of interest" description="Disordered" evidence="5">
    <location>
        <begin position="319"/>
        <end position="344"/>
    </location>
</feature>
<proteinExistence type="inferred from homology"/>
<evidence type="ECO:0000256" key="1">
    <source>
        <dbReference type="ARBA" id="ARBA00009437"/>
    </source>
</evidence>
<dbReference type="PATRIC" id="fig|242163.4.peg.2200"/>